<accession>A0ABU6XVR7</accession>
<evidence type="ECO:0000256" key="1">
    <source>
        <dbReference type="SAM" id="MobiDB-lite"/>
    </source>
</evidence>
<evidence type="ECO:0000313" key="3">
    <source>
        <dbReference type="Proteomes" id="UP001341840"/>
    </source>
</evidence>
<proteinExistence type="predicted"/>
<comment type="caution">
    <text evidence="2">The sequence shown here is derived from an EMBL/GenBank/DDBJ whole genome shotgun (WGS) entry which is preliminary data.</text>
</comment>
<evidence type="ECO:0000313" key="2">
    <source>
        <dbReference type="EMBL" id="MED6201585.1"/>
    </source>
</evidence>
<sequence>TSSIPQILPHSKLHKRAEKSSRSTTSRNRGALILNPTSIELQKNEKLFFNRSSSYSHQLHKRKIPRSKIRKENYDTLSAEKKQLIDQIGLGAFAHLSDFYINHKLLIKLVRSYDVFSNTISTSVGEFMIMFEKVGFAFRLNCSGDLFEKRQVDFEPKLNDEEKAALNLFKGKTLTFVKDMEFKDKKRQAVKDCHFVLMIIYFKERHIGKNLNDPNALTLWIHHWSGEMLREKIRAEAEDVTIRKIVSYTIIG</sequence>
<keyword evidence="3" id="KW-1185">Reference proteome</keyword>
<dbReference type="Proteomes" id="UP001341840">
    <property type="component" value="Unassembled WGS sequence"/>
</dbReference>
<protein>
    <submittedName>
        <fullName evidence="2">Uncharacterized protein</fullName>
    </submittedName>
</protein>
<dbReference type="EMBL" id="JASCZI010213742">
    <property type="protein sequence ID" value="MED6201585.1"/>
    <property type="molecule type" value="Genomic_DNA"/>
</dbReference>
<gene>
    <name evidence="2" type="ORF">PIB30_096497</name>
</gene>
<reference evidence="2 3" key="1">
    <citation type="journal article" date="2023" name="Plants (Basel)">
        <title>Bridging the Gap: Combining Genomics and Transcriptomics Approaches to Understand Stylosanthes scabra, an Orphan Legume from the Brazilian Caatinga.</title>
        <authorList>
            <person name="Ferreira-Neto J.R.C."/>
            <person name="da Silva M.D."/>
            <person name="Binneck E."/>
            <person name="de Melo N.F."/>
            <person name="da Silva R.H."/>
            <person name="de Melo A.L.T.M."/>
            <person name="Pandolfi V."/>
            <person name="Bustamante F.O."/>
            <person name="Brasileiro-Vidal A.C."/>
            <person name="Benko-Iseppon A.M."/>
        </authorList>
    </citation>
    <scope>NUCLEOTIDE SEQUENCE [LARGE SCALE GENOMIC DNA]</scope>
    <source>
        <tissue evidence="2">Leaves</tissue>
    </source>
</reference>
<feature type="non-terminal residue" evidence="2">
    <location>
        <position position="1"/>
    </location>
</feature>
<feature type="region of interest" description="Disordered" evidence="1">
    <location>
        <begin position="1"/>
        <end position="29"/>
    </location>
</feature>
<name>A0ABU6XVR7_9FABA</name>
<organism evidence="2 3">
    <name type="scientific">Stylosanthes scabra</name>
    <dbReference type="NCBI Taxonomy" id="79078"/>
    <lineage>
        <taxon>Eukaryota</taxon>
        <taxon>Viridiplantae</taxon>
        <taxon>Streptophyta</taxon>
        <taxon>Embryophyta</taxon>
        <taxon>Tracheophyta</taxon>
        <taxon>Spermatophyta</taxon>
        <taxon>Magnoliopsida</taxon>
        <taxon>eudicotyledons</taxon>
        <taxon>Gunneridae</taxon>
        <taxon>Pentapetalae</taxon>
        <taxon>rosids</taxon>
        <taxon>fabids</taxon>
        <taxon>Fabales</taxon>
        <taxon>Fabaceae</taxon>
        <taxon>Papilionoideae</taxon>
        <taxon>50 kb inversion clade</taxon>
        <taxon>dalbergioids sensu lato</taxon>
        <taxon>Dalbergieae</taxon>
        <taxon>Pterocarpus clade</taxon>
        <taxon>Stylosanthes</taxon>
    </lineage>
</organism>